<dbReference type="EMBL" id="VBQZ03000057">
    <property type="protein sequence ID" value="MXQ89632.1"/>
    <property type="molecule type" value="Genomic_DNA"/>
</dbReference>
<name>A0A6B0RJM0_9CETA</name>
<evidence type="ECO:0000256" key="1">
    <source>
        <dbReference type="SAM" id="MobiDB-lite"/>
    </source>
</evidence>
<feature type="compositionally biased region" description="Basic and acidic residues" evidence="1">
    <location>
        <begin position="1"/>
        <end position="12"/>
    </location>
</feature>
<keyword evidence="3" id="KW-1185">Reference proteome</keyword>
<dbReference type="Proteomes" id="UP000322234">
    <property type="component" value="Unassembled WGS sequence"/>
</dbReference>
<gene>
    <name evidence="2" type="ORF">E5288_WYG022147</name>
</gene>
<accession>A0A6B0RJM0</accession>
<sequence length="223" mass="24992">MQQRHHSTEEQKNVPQEQNPGHEYQRERQPRWMEPAISDYCGFPVLFTMKKMFLSESLYIETSHLRIPGSLKLLLTPPLEDPKIVFQDFPFRFPEVAPAAPTLDSGDKELANFESRWTQFRLSACGHCGSPVSRSALAGLTQCGSESPYPHLPLLSLVTFVSQMLKVETLAPKELVCRGAAPSVTFLAAVLSRLSFTQELVINQPPQQGLQRWPDLSAAVKSS</sequence>
<evidence type="ECO:0000313" key="3">
    <source>
        <dbReference type="Proteomes" id="UP000322234"/>
    </source>
</evidence>
<proteinExistence type="predicted"/>
<dbReference type="AlphaFoldDB" id="A0A6B0RJM0"/>
<comment type="caution">
    <text evidence="2">The sequence shown here is derived from an EMBL/GenBank/DDBJ whole genome shotgun (WGS) entry which is preliminary data.</text>
</comment>
<reference evidence="2" key="1">
    <citation type="submission" date="2019-10" db="EMBL/GenBank/DDBJ databases">
        <title>The sequence and de novo assembly of the wild yak genome.</title>
        <authorList>
            <person name="Liu Y."/>
        </authorList>
    </citation>
    <scope>NUCLEOTIDE SEQUENCE [LARGE SCALE GENOMIC DNA]</scope>
    <source>
        <strain evidence="2">WY2019</strain>
    </source>
</reference>
<organism evidence="2 3">
    <name type="scientific">Bos mutus</name>
    <name type="common">wild yak</name>
    <dbReference type="NCBI Taxonomy" id="72004"/>
    <lineage>
        <taxon>Eukaryota</taxon>
        <taxon>Metazoa</taxon>
        <taxon>Chordata</taxon>
        <taxon>Craniata</taxon>
        <taxon>Vertebrata</taxon>
        <taxon>Euteleostomi</taxon>
        <taxon>Mammalia</taxon>
        <taxon>Eutheria</taxon>
        <taxon>Laurasiatheria</taxon>
        <taxon>Artiodactyla</taxon>
        <taxon>Ruminantia</taxon>
        <taxon>Pecora</taxon>
        <taxon>Bovidae</taxon>
        <taxon>Bovinae</taxon>
        <taxon>Bos</taxon>
    </lineage>
</organism>
<protein>
    <submittedName>
        <fullName evidence="2">Uncharacterized protein</fullName>
    </submittedName>
</protein>
<feature type="region of interest" description="Disordered" evidence="1">
    <location>
        <begin position="1"/>
        <end position="29"/>
    </location>
</feature>
<evidence type="ECO:0000313" key="2">
    <source>
        <dbReference type="EMBL" id="MXQ89632.1"/>
    </source>
</evidence>